<protein>
    <recommendedName>
        <fullName evidence="3">Reverse transcriptase domain-containing protein</fullName>
    </recommendedName>
</protein>
<keyword evidence="2" id="KW-1185">Reference proteome</keyword>
<organism evidence="1 2">
    <name type="scientific">Trichinella nativa</name>
    <dbReference type="NCBI Taxonomy" id="6335"/>
    <lineage>
        <taxon>Eukaryota</taxon>
        <taxon>Metazoa</taxon>
        <taxon>Ecdysozoa</taxon>
        <taxon>Nematoda</taxon>
        <taxon>Enoplea</taxon>
        <taxon>Dorylaimia</taxon>
        <taxon>Trichinellida</taxon>
        <taxon>Trichinellidae</taxon>
        <taxon>Trichinella</taxon>
    </lineage>
</organism>
<name>A0A0V1KMJ3_9BILA</name>
<dbReference type="Proteomes" id="UP000054721">
    <property type="component" value="Unassembled WGS sequence"/>
</dbReference>
<comment type="caution">
    <text evidence="1">The sequence shown here is derived from an EMBL/GenBank/DDBJ whole genome shotgun (WGS) entry which is preliminary data.</text>
</comment>
<dbReference type="PANTHER" id="PTHR47331">
    <property type="entry name" value="PHD-TYPE DOMAIN-CONTAINING PROTEIN"/>
    <property type="match status" value="1"/>
</dbReference>
<evidence type="ECO:0000313" key="2">
    <source>
        <dbReference type="Proteomes" id="UP000054721"/>
    </source>
</evidence>
<dbReference type="PANTHER" id="PTHR47331:SF1">
    <property type="entry name" value="GAG-LIKE PROTEIN"/>
    <property type="match status" value="1"/>
</dbReference>
<dbReference type="EMBL" id="JYDW01000399">
    <property type="protein sequence ID" value="KRZ48483.1"/>
    <property type="molecule type" value="Genomic_DNA"/>
</dbReference>
<evidence type="ECO:0008006" key="3">
    <source>
        <dbReference type="Google" id="ProtNLM"/>
    </source>
</evidence>
<evidence type="ECO:0000313" key="1">
    <source>
        <dbReference type="EMBL" id="KRZ48483.1"/>
    </source>
</evidence>
<sequence>MLCLGLSCSPFLAMCVIRHPVKKYQHQFPEAVNEVFENMYVNNLLLSVDEEESASEMVAQLRKMIKLSGFLLTKWARNHNEVLADVPFEGVTVESSTSMLKALGITWNAERDEFSYTIPSNVVQIRFTPNAS</sequence>
<accession>A0A0V1KMJ3</accession>
<proteinExistence type="predicted"/>
<reference evidence="1 2" key="1">
    <citation type="submission" date="2015-05" db="EMBL/GenBank/DDBJ databases">
        <title>Evolution of Trichinella species and genotypes.</title>
        <authorList>
            <person name="Korhonen P.K."/>
            <person name="Edoardo P."/>
            <person name="Giuseppe L.R."/>
            <person name="Gasser R.B."/>
        </authorList>
    </citation>
    <scope>NUCLEOTIDE SEQUENCE [LARGE SCALE GENOMIC DNA]</scope>
    <source>
        <strain evidence="1">ISS10</strain>
    </source>
</reference>
<gene>
    <name evidence="1" type="ORF">T02_5013</name>
</gene>
<dbReference type="AlphaFoldDB" id="A0A0V1KMJ3"/>
<dbReference type="STRING" id="6335.A0A0V1KMJ3"/>
<dbReference type="OrthoDB" id="5920525at2759"/>